<keyword evidence="2" id="KW-1185">Reference proteome</keyword>
<dbReference type="KEGG" id="ccp:CHC_T00003738001"/>
<dbReference type="EMBL" id="HG001706">
    <property type="protein sequence ID" value="CDF34833.1"/>
    <property type="molecule type" value="Genomic_DNA"/>
</dbReference>
<accession>R7QAK4</accession>
<sequence length="10" mass="1116">MPPISGMVRE</sequence>
<dbReference type="RefSeq" id="XP_005714652.1">
    <property type="nucleotide sequence ID" value="XM_005714595.1"/>
</dbReference>
<dbReference type="Proteomes" id="UP000012073">
    <property type="component" value="Unassembled WGS sequence"/>
</dbReference>
<evidence type="ECO:0000313" key="1">
    <source>
        <dbReference type="EMBL" id="CDF34833.1"/>
    </source>
</evidence>
<proteinExistence type="predicted"/>
<gene>
    <name evidence="1" type="ORF">CHC_T00003738001</name>
</gene>
<dbReference type="GeneID" id="17322352"/>
<name>R7QAK4_CHOCR</name>
<evidence type="ECO:0000313" key="2">
    <source>
        <dbReference type="Proteomes" id="UP000012073"/>
    </source>
</evidence>
<organism evidence="1 2">
    <name type="scientific">Chondrus crispus</name>
    <name type="common">Carrageen Irish moss</name>
    <name type="synonym">Polymorpha crispa</name>
    <dbReference type="NCBI Taxonomy" id="2769"/>
    <lineage>
        <taxon>Eukaryota</taxon>
        <taxon>Rhodophyta</taxon>
        <taxon>Florideophyceae</taxon>
        <taxon>Rhodymeniophycidae</taxon>
        <taxon>Gigartinales</taxon>
        <taxon>Gigartinaceae</taxon>
        <taxon>Chondrus</taxon>
    </lineage>
</organism>
<protein>
    <submittedName>
        <fullName evidence="1">Uncharacterized protein</fullName>
    </submittedName>
</protein>
<reference evidence="2" key="1">
    <citation type="journal article" date="2013" name="Proc. Natl. Acad. Sci. U.S.A.">
        <title>Genome structure and metabolic features in the red seaweed Chondrus crispus shed light on evolution of the Archaeplastida.</title>
        <authorList>
            <person name="Collen J."/>
            <person name="Porcel B."/>
            <person name="Carre W."/>
            <person name="Ball S.G."/>
            <person name="Chaparro C."/>
            <person name="Tonon T."/>
            <person name="Barbeyron T."/>
            <person name="Michel G."/>
            <person name="Noel B."/>
            <person name="Valentin K."/>
            <person name="Elias M."/>
            <person name="Artiguenave F."/>
            <person name="Arun A."/>
            <person name="Aury J.M."/>
            <person name="Barbosa-Neto J.F."/>
            <person name="Bothwell J.H."/>
            <person name="Bouget F.Y."/>
            <person name="Brillet L."/>
            <person name="Cabello-Hurtado F."/>
            <person name="Capella-Gutierrez S."/>
            <person name="Charrier B."/>
            <person name="Cladiere L."/>
            <person name="Cock J.M."/>
            <person name="Coelho S.M."/>
            <person name="Colleoni C."/>
            <person name="Czjzek M."/>
            <person name="Da Silva C."/>
            <person name="Delage L."/>
            <person name="Denoeud F."/>
            <person name="Deschamps P."/>
            <person name="Dittami S.M."/>
            <person name="Gabaldon T."/>
            <person name="Gachon C.M."/>
            <person name="Groisillier A."/>
            <person name="Herve C."/>
            <person name="Jabbari K."/>
            <person name="Katinka M."/>
            <person name="Kloareg B."/>
            <person name="Kowalczyk N."/>
            <person name="Labadie K."/>
            <person name="Leblanc C."/>
            <person name="Lopez P.J."/>
            <person name="McLachlan D.H."/>
            <person name="Meslet-Cladiere L."/>
            <person name="Moustafa A."/>
            <person name="Nehr Z."/>
            <person name="Nyvall Collen P."/>
            <person name="Panaud O."/>
            <person name="Partensky F."/>
            <person name="Poulain J."/>
            <person name="Rensing S.A."/>
            <person name="Rousvoal S."/>
            <person name="Samson G."/>
            <person name="Symeonidi A."/>
            <person name="Weissenbach J."/>
            <person name="Zambounis A."/>
            <person name="Wincker P."/>
            <person name="Boyen C."/>
        </authorList>
    </citation>
    <scope>NUCLEOTIDE SEQUENCE [LARGE SCALE GENOMIC DNA]</scope>
    <source>
        <strain evidence="2">cv. Stackhouse</strain>
    </source>
</reference>